<sequence>MSGGRVSGISEVTRKASPTLAIAVALAAVAAVLLVLQMGLLAQLVDDLAFKGLSINADARPFVGFLCVALMRGCVQWVSDMAGEVAGQRAVTLFRQEMIRHVFRVGPVGLQGMETGRLATSLTDGVAAFQPYIAQYIPRAAAMVVLPLLILAVVAGLDGWSFLILAVTGPLIPVFMALVGYSAQSLMDRQWTRLLLLGASFLDAVQGLTTLRLFGRAQESVKMVQSMAEAHRLATMRVMRVAFLTSAVLEFFSSLAVALVAIVLGSRLLSGHVDFYTAFFVLLLAPEYFAPLRNFSASYHARQNALSAMDGLMAFMRLPELCVDRGKNPHQATTGAPEKLIFNDVSAGYGQGPNVLCGISFTAHRGTITAVTGASGSGKTTLLRVLLGVMPVRAGGIVAVDSTGNHIAAQNWRIGWVPQSPCLLNGTIRDNLHLANPDIDDAGLRSVAALAGVLSFIDALPDGLDTVVGDRGTALSGGEIRRLALARALMNAPDILVFDEPTADLDATNATMIAAAIKPLAAGRIVIAVSHRPDIINQADQVLHLPKGVIQSHEIQRAVA</sequence>
<dbReference type="PANTHER" id="PTHR24221:SF590">
    <property type="entry name" value="COMPONENT LINKED WITH THE ASSEMBLY OF CYTOCHROME' TRANSPORT TRANSMEMBRANE ATP-BINDING PROTEIN ABC TRANSPORTER CYDD-RELATED"/>
    <property type="match status" value="1"/>
</dbReference>
<dbReference type="CDD" id="cd18584">
    <property type="entry name" value="ABC_6TM_AarD_CydD"/>
    <property type="match status" value="1"/>
</dbReference>
<feature type="transmembrane region" description="Helical" evidence="7">
    <location>
        <begin position="241"/>
        <end position="263"/>
    </location>
</feature>
<dbReference type="PROSITE" id="PS50929">
    <property type="entry name" value="ABC_TM1F"/>
    <property type="match status" value="1"/>
</dbReference>
<dbReference type="SUPFAM" id="SSF52540">
    <property type="entry name" value="P-loop containing nucleoside triphosphate hydrolases"/>
    <property type="match status" value="1"/>
</dbReference>
<evidence type="ECO:0000313" key="11">
    <source>
        <dbReference type="Proteomes" id="UP001156614"/>
    </source>
</evidence>
<name>A0AAV5NC39_9PROT</name>
<dbReference type="EMBL" id="BSNU01000001">
    <property type="protein sequence ID" value="GLQ62022.1"/>
    <property type="molecule type" value="Genomic_DNA"/>
</dbReference>
<comment type="subcellular location">
    <subcellularLocation>
        <location evidence="1">Cell membrane</location>
        <topology evidence="1">Multi-pass membrane protein</topology>
    </subcellularLocation>
</comment>
<dbReference type="SUPFAM" id="SSF90123">
    <property type="entry name" value="ABC transporter transmembrane region"/>
    <property type="match status" value="1"/>
</dbReference>
<evidence type="ECO:0000256" key="3">
    <source>
        <dbReference type="ARBA" id="ARBA00022741"/>
    </source>
</evidence>
<feature type="domain" description="ABC transporter" evidence="8">
    <location>
        <begin position="340"/>
        <end position="559"/>
    </location>
</feature>
<protein>
    <submittedName>
        <fullName evidence="10">Thiol reductant ABC exporter subunit CydD</fullName>
    </submittedName>
</protein>
<accession>A0AAV5NC39</accession>
<keyword evidence="2 7" id="KW-0812">Transmembrane</keyword>
<dbReference type="RefSeq" id="WP_099212757.1">
    <property type="nucleotide sequence ID" value="NZ_BEWM01000004.1"/>
</dbReference>
<dbReference type="GO" id="GO:0140359">
    <property type="term" value="F:ABC-type transporter activity"/>
    <property type="evidence" value="ECO:0007669"/>
    <property type="project" value="InterPro"/>
</dbReference>
<gene>
    <name evidence="10" type="primary">cydD</name>
    <name evidence="10" type="ORF">GCM10007867_08670</name>
</gene>
<keyword evidence="6 7" id="KW-0472">Membrane</keyword>
<evidence type="ECO:0000256" key="4">
    <source>
        <dbReference type="ARBA" id="ARBA00022840"/>
    </source>
</evidence>
<keyword evidence="11" id="KW-1185">Reference proteome</keyword>
<dbReference type="InterPro" id="IPR011527">
    <property type="entry name" value="ABC1_TM_dom"/>
</dbReference>
<evidence type="ECO:0000259" key="8">
    <source>
        <dbReference type="PROSITE" id="PS50893"/>
    </source>
</evidence>
<evidence type="ECO:0000256" key="2">
    <source>
        <dbReference type="ARBA" id="ARBA00022692"/>
    </source>
</evidence>
<feature type="transmembrane region" description="Helical" evidence="7">
    <location>
        <begin position="163"/>
        <end position="183"/>
    </location>
</feature>
<dbReference type="Gene3D" id="1.20.1560.10">
    <property type="entry name" value="ABC transporter type 1, transmembrane domain"/>
    <property type="match status" value="1"/>
</dbReference>
<organism evidence="10 11">
    <name type="scientific">Gluconobacter cerinus</name>
    <dbReference type="NCBI Taxonomy" id="38307"/>
    <lineage>
        <taxon>Bacteria</taxon>
        <taxon>Pseudomonadati</taxon>
        <taxon>Pseudomonadota</taxon>
        <taxon>Alphaproteobacteria</taxon>
        <taxon>Acetobacterales</taxon>
        <taxon>Acetobacteraceae</taxon>
        <taxon>Gluconobacter</taxon>
    </lineage>
</organism>
<dbReference type="SMART" id="SM00382">
    <property type="entry name" value="AAA"/>
    <property type="match status" value="1"/>
</dbReference>
<dbReference type="InterPro" id="IPR014216">
    <property type="entry name" value="ABC_transptr_CydD"/>
</dbReference>
<evidence type="ECO:0000256" key="5">
    <source>
        <dbReference type="ARBA" id="ARBA00022989"/>
    </source>
</evidence>
<evidence type="ECO:0000259" key="9">
    <source>
        <dbReference type="PROSITE" id="PS50929"/>
    </source>
</evidence>
<evidence type="ECO:0000256" key="1">
    <source>
        <dbReference type="ARBA" id="ARBA00004651"/>
    </source>
</evidence>
<dbReference type="PANTHER" id="PTHR24221">
    <property type="entry name" value="ATP-BINDING CASSETTE SUB-FAMILY B"/>
    <property type="match status" value="1"/>
</dbReference>
<dbReference type="PROSITE" id="PS00211">
    <property type="entry name" value="ABC_TRANSPORTER_1"/>
    <property type="match status" value="1"/>
</dbReference>
<dbReference type="InterPro" id="IPR027417">
    <property type="entry name" value="P-loop_NTPase"/>
</dbReference>
<comment type="caution">
    <text evidence="10">The sequence shown here is derived from an EMBL/GenBank/DDBJ whole genome shotgun (WGS) entry which is preliminary data.</text>
</comment>
<proteinExistence type="predicted"/>
<keyword evidence="3" id="KW-0547">Nucleotide-binding</keyword>
<evidence type="ECO:0000256" key="6">
    <source>
        <dbReference type="ARBA" id="ARBA00023136"/>
    </source>
</evidence>
<evidence type="ECO:0000256" key="7">
    <source>
        <dbReference type="SAM" id="Phobius"/>
    </source>
</evidence>
<dbReference type="NCBIfam" id="TIGR02857">
    <property type="entry name" value="CydD"/>
    <property type="match status" value="1"/>
</dbReference>
<dbReference type="GO" id="GO:0016887">
    <property type="term" value="F:ATP hydrolysis activity"/>
    <property type="evidence" value="ECO:0007669"/>
    <property type="project" value="InterPro"/>
</dbReference>
<dbReference type="CDD" id="cd03228">
    <property type="entry name" value="ABCC_MRP_Like"/>
    <property type="match status" value="1"/>
</dbReference>
<feature type="transmembrane region" description="Helical" evidence="7">
    <location>
        <begin position="140"/>
        <end position="157"/>
    </location>
</feature>
<dbReference type="Gene3D" id="3.40.50.300">
    <property type="entry name" value="P-loop containing nucleotide triphosphate hydrolases"/>
    <property type="match status" value="1"/>
</dbReference>
<keyword evidence="5 7" id="KW-1133">Transmembrane helix</keyword>
<feature type="transmembrane region" description="Helical" evidence="7">
    <location>
        <begin position="275"/>
        <end position="292"/>
    </location>
</feature>
<feature type="domain" description="ABC transmembrane type-1" evidence="9">
    <location>
        <begin position="21"/>
        <end position="304"/>
    </location>
</feature>
<dbReference type="GO" id="GO:0005886">
    <property type="term" value="C:plasma membrane"/>
    <property type="evidence" value="ECO:0007669"/>
    <property type="project" value="UniProtKB-SubCell"/>
</dbReference>
<dbReference type="InterPro" id="IPR039421">
    <property type="entry name" value="Type_1_exporter"/>
</dbReference>
<dbReference type="Pfam" id="PF00005">
    <property type="entry name" value="ABC_tran"/>
    <property type="match status" value="1"/>
</dbReference>
<evidence type="ECO:0000313" key="10">
    <source>
        <dbReference type="EMBL" id="GLQ62022.1"/>
    </source>
</evidence>
<dbReference type="InterPro" id="IPR003439">
    <property type="entry name" value="ABC_transporter-like_ATP-bd"/>
</dbReference>
<reference evidence="11" key="1">
    <citation type="journal article" date="2019" name="Int. J. Syst. Evol. Microbiol.">
        <title>The Global Catalogue of Microorganisms (GCM) 10K type strain sequencing project: providing services to taxonomists for standard genome sequencing and annotation.</title>
        <authorList>
            <consortium name="The Broad Institute Genomics Platform"/>
            <consortium name="The Broad Institute Genome Sequencing Center for Infectious Disease"/>
            <person name="Wu L."/>
            <person name="Ma J."/>
        </authorList>
    </citation>
    <scope>NUCLEOTIDE SEQUENCE [LARGE SCALE GENOMIC DNA]</scope>
    <source>
        <strain evidence="11">NBRC 3267</strain>
    </source>
</reference>
<keyword evidence="4" id="KW-0067">ATP-binding</keyword>
<dbReference type="GO" id="GO:0005524">
    <property type="term" value="F:ATP binding"/>
    <property type="evidence" value="ECO:0007669"/>
    <property type="project" value="UniProtKB-KW"/>
</dbReference>
<dbReference type="Pfam" id="PF00664">
    <property type="entry name" value="ABC_membrane"/>
    <property type="match status" value="1"/>
</dbReference>
<feature type="transmembrane region" description="Helical" evidence="7">
    <location>
        <begin position="20"/>
        <end position="42"/>
    </location>
</feature>
<dbReference type="Proteomes" id="UP001156614">
    <property type="component" value="Unassembled WGS sequence"/>
</dbReference>
<dbReference type="InterPro" id="IPR003593">
    <property type="entry name" value="AAA+_ATPase"/>
</dbReference>
<dbReference type="InterPro" id="IPR036640">
    <property type="entry name" value="ABC1_TM_sf"/>
</dbReference>
<dbReference type="GO" id="GO:0042883">
    <property type="term" value="P:cysteine transport"/>
    <property type="evidence" value="ECO:0007669"/>
    <property type="project" value="InterPro"/>
</dbReference>
<dbReference type="AlphaFoldDB" id="A0AAV5NC39"/>
<dbReference type="PROSITE" id="PS50893">
    <property type="entry name" value="ABC_TRANSPORTER_2"/>
    <property type="match status" value="1"/>
</dbReference>
<dbReference type="InterPro" id="IPR017871">
    <property type="entry name" value="ABC_transporter-like_CS"/>
</dbReference>